<accession>A0A2N1E3B9</accession>
<keyword evidence="1" id="KW-0812">Transmembrane</keyword>
<dbReference type="GO" id="GO:0005886">
    <property type="term" value="C:plasma membrane"/>
    <property type="evidence" value="ECO:0007669"/>
    <property type="project" value="InterPro"/>
</dbReference>
<sequence length="222" mass="23919">MDSVRRTSRTHHDDRATCLALPGILLTPSATRGNRQVTGGALIAIPVAILFVLSSLAQGSGDFEMLILVLSAPLFLGLMSMTSPTLAPYGLGFCLTLAVLVQPSNYMTFAVDQCLSTGLGIAAGLGLLYAGFDLLGPPKATWLQRRIIRALNSDLGKMRKKRLSANWLTQRAAERLAFLAAYEPPSPVGRKLTQRGLNVFESGHRMTVNSIKQHQASNSTLQ</sequence>
<proteinExistence type="predicted"/>
<dbReference type="Pfam" id="PF04632">
    <property type="entry name" value="FUSC"/>
    <property type="match status" value="1"/>
</dbReference>
<protein>
    <submittedName>
        <fullName evidence="2">FUSC family protein</fullName>
    </submittedName>
</protein>
<evidence type="ECO:0000256" key="1">
    <source>
        <dbReference type="SAM" id="Phobius"/>
    </source>
</evidence>
<dbReference type="Proteomes" id="UP000610293">
    <property type="component" value="Unassembled WGS sequence"/>
</dbReference>
<dbReference type="EMBL" id="NVXX01000023">
    <property type="protein sequence ID" value="PKH18998.1"/>
    <property type="molecule type" value="Genomic_DNA"/>
</dbReference>
<reference evidence="2" key="2">
    <citation type="journal article" date="2020" name="FEMS Microbiol. Ecol.">
        <title>Temporal dynamics of bacterial communities during seed development and maturation.</title>
        <authorList>
            <person name="Chesneau G."/>
            <person name="Torres-Cortes G."/>
            <person name="Briand M."/>
            <person name="Darrasse A."/>
            <person name="Preveaux A."/>
            <person name="Marais C."/>
            <person name="Jacques M.A."/>
            <person name="Shade A."/>
            <person name="Barret M."/>
        </authorList>
    </citation>
    <scope>NUCLEOTIDE SEQUENCE</scope>
    <source>
        <strain evidence="2">CFBP13533</strain>
    </source>
</reference>
<feature type="transmembrane region" description="Helical" evidence="1">
    <location>
        <begin position="115"/>
        <end position="136"/>
    </location>
</feature>
<feature type="transmembrane region" description="Helical" evidence="1">
    <location>
        <begin position="86"/>
        <end position="103"/>
    </location>
</feature>
<dbReference type="EMBL" id="JACYNJ010000008">
    <property type="protein sequence ID" value="MBD8270679.1"/>
    <property type="molecule type" value="Genomic_DNA"/>
</dbReference>
<reference evidence="3 4" key="1">
    <citation type="submission" date="2017-08" db="EMBL/GenBank/DDBJ databases">
        <authorList>
            <person name="de Groot N.N."/>
        </authorList>
    </citation>
    <scope>NUCLEOTIDE SEQUENCE [LARGE SCALE GENOMIC DNA]</scope>
    <source>
        <strain evidence="3 4">PfR 37</strain>
    </source>
</reference>
<gene>
    <name evidence="3" type="ORF">CIB54_16670</name>
    <name evidence="2" type="ORF">IFU03_13035</name>
</gene>
<organism evidence="3 4">
    <name type="scientific">Pseudomonas fluorescens</name>
    <dbReference type="NCBI Taxonomy" id="294"/>
    <lineage>
        <taxon>Bacteria</taxon>
        <taxon>Pseudomonadati</taxon>
        <taxon>Pseudomonadota</taxon>
        <taxon>Gammaproteobacteria</taxon>
        <taxon>Pseudomonadales</taxon>
        <taxon>Pseudomonadaceae</taxon>
        <taxon>Pseudomonas</taxon>
    </lineage>
</organism>
<dbReference type="RefSeq" id="WP_083207114.1">
    <property type="nucleotide sequence ID" value="NZ_JACYNJ010000008.1"/>
</dbReference>
<dbReference type="InterPro" id="IPR006726">
    <property type="entry name" value="PHBA_efflux_AaeB/fusaric-R"/>
</dbReference>
<comment type="caution">
    <text evidence="3">The sequence shown here is derived from an EMBL/GenBank/DDBJ whole genome shotgun (WGS) entry which is preliminary data.</text>
</comment>
<dbReference type="Proteomes" id="UP000233564">
    <property type="component" value="Unassembled WGS sequence"/>
</dbReference>
<feature type="transmembrane region" description="Helical" evidence="1">
    <location>
        <begin position="37"/>
        <end position="57"/>
    </location>
</feature>
<dbReference type="AlphaFoldDB" id="A0A2N1E3B9"/>
<keyword evidence="1" id="KW-0472">Membrane</keyword>
<evidence type="ECO:0000313" key="4">
    <source>
        <dbReference type="Proteomes" id="UP000233564"/>
    </source>
</evidence>
<dbReference type="GO" id="GO:0022857">
    <property type="term" value="F:transmembrane transporter activity"/>
    <property type="evidence" value="ECO:0007669"/>
    <property type="project" value="InterPro"/>
</dbReference>
<keyword evidence="1" id="KW-1133">Transmembrane helix</keyword>
<evidence type="ECO:0000313" key="2">
    <source>
        <dbReference type="EMBL" id="MBD8270679.1"/>
    </source>
</evidence>
<evidence type="ECO:0000313" key="3">
    <source>
        <dbReference type="EMBL" id="PKH18998.1"/>
    </source>
</evidence>
<name>A0A2N1E3B9_PSEFL</name>